<proteinExistence type="predicted"/>
<feature type="compositionally biased region" description="Low complexity" evidence="1">
    <location>
        <begin position="37"/>
        <end position="57"/>
    </location>
</feature>
<organism evidence="3 4">
    <name type="scientific">Oncorhynchus mykiss</name>
    <name type="common">Rainbow trout</name>
    <name type="synonym">Salmo gairdneri</name>
    <dbReference type="NCBI Taxonomy" id="8022"/>
    <lineage>
        <taxon>Eukaryota</taxon>
        <taxon>Metazoa</taxon>
        <taxon>Chordata</taxon>
        <taxon>Craniata</taxon>
        <taxon>Vertebrata</taxon>
        <taxon>Euteleostomi</taxon>
        <taxon>Actinopterygii</taxon>
        <taxon>Neopterygii</taxon>
        <taxon>Teleostei</taxon>
        <taxon>Protacanthopterygii</taxon>
        <taxon>Salmoniformes</taxon>
        <taxon>Salmonidae</taxon>
        <taxon>Salmoninae</taxon>
        <taxon>Oncorhynchus</taxon>
    </lineage>
</organism>
<evidence type="ECO:0000259" key="2">
    <source>
        <dbReference type="Pfam" id="PF03556"/>
    </source>
</evidence>
<evidence type="ECO:0000313" key="3">
    <source>
        <dbReference type="EMBL" id="CDQ75470.1"/>
    </source>
</evidence>
<dbReference type="InterPro" id="IPR042460">
    <property type="entry name" value="DCN1-like_PONY"/>
</dbReference>
<protein>
    <recommendedName>
        <fullName evidence="2">DCUN1 domain-containing protein</fullName>
    </recommendedName>
</protein>
<reference evidence="3" key="1">
    <citation type="journal article" date="2014" name="Nat. Commun.">
        <title>The rainbow trout genome provides novel insights into evolution after whole-genome duplication in vertebrates.</title>
        <authorList>
            <person name="Berthelot C."/>
            <person name="Brunet F."/>
            <person name="Chalopin D."/>
            <person name="Juanchich A."/>
            <person name="Bernard M."/>
            <person name="Noel B."/>
            <person name="Bento P."/>
            <person name="Da Silva C."/>
            <person name="Labadie K."/>
            <person name="Alberti A."/>
            <person name="Aury J.M."/>
            <person name="Louis A."/>
            <person name="Dehais P."/>
            <person name="Bardou P."/>
            <person name="Montfort J."/>
            <person name="Klopp C."/>
            <person name="Cabau C."/>
            <person name="Gaspin C."/>
            <person name="Thorgaard G.H."/>
            <person name="Boussaha M."/>
            <person name="Quillet E."/>
            <person name="Guyomard R."/>
            <person name="Galiana D."/>
            <person name="Bobe J."/>
            <person name="Volff J.N."/>
            <person name="Genet C."/>
            <person name="Wincker P."/>
            <person name="Jaillon O."/>
            <person name="Roest Crollius H."/>
            <person name="Guiguen Y."/>
        </authorList>
    </citation>
    <scope>NUCLEOTIDE SEQUENCE [LARGE SCALE GENOMIC DNA]</scope>
</reference>
<sequence length="131" mass="14919">MIVRIHLKSSQIRDPQDENKNGIDSSSAMTSPCTRPASESWWWRGSSGPPPSASSARRSSLTACLNWDLEMAVAYWNLVLTDHFKFLGLWNSFLLEHHKRLSPKDTWNLLLDFGNIIADYVTTRRGHGQFS</sequence>
<evidence type="ECO:0000256" key="1">
    <source>
        <dbReference type="SAM" id="MobiDB-lite"/>
    </source>
</evidence>
<gene>
    <name evidence="3" type="ORF">GSONMT00056054001</name>
</gene>
<dbReference type="Pfam" id="PF03556">
    <property type="entry name" value="Cullin_binding"/>
    <property type="match status" value="1"/>
</dbReference>
<evidence type="ECO:0000313" key="4">
    <source>
        <dbReference type="Proteomes" id="UP000193380"/>
    </source>
</evidence>
<reference evidence="3" key="2">
    <citation type="submission" date="2014-03" db="EMBL/GenBank/DDBJ databases">
        <authorList>
            <person name="Genoscope - CEA"/>
        </authorList>
    </citation>
    <scope>NUCLEOTIDE SEQUENCE</scope>
</reference>
<feature type="region of interest" description="Disordered" evidence="1">
    <location>
        <begin position="1"/>
        <end position="57"/>
    </location>
</feature>
<dbReference type="AlphaFoldDB" id="A0A060XF20"/>
<dbReference type="Gene3D" id="1.10.238.200">
    <property type="entry name" value="Cullin, PONY binding domain"/>
    <property type="match status" value="1"/>
</dbReference>
<dbReference type="Proteomes" id="UP000193380">
    <property type="component" value="Unassembled WGS sequence"/>
</dbReference>
<feature type="compositionally biased region" description="Polar residues" evidence="1">
    <location>
        <begin position="22"/>
        <end position="33"/>
    </location>
</feature>
<dbReference type="InterPro" id="IPR005176">
    <property type="entry name" value="PONY_dom"/>
</dbReference>
<dbReference type="EMBL" id="FR905057">
    <property type="protein sequence ID" value="CDQ75470.1"/>
    <property type="molecule type" value="Genomic_DNA"/>
</dbReference>
<feature type="domain" description="DCUN1" evidence="2">
    <location>
        <begin position="67"/>
        <end position="117"/>
    </location>
</feature>
<dbReference type="STRING" id="8022.A0A060XF20"/>
<accession>A0A060XF20</accession>
<dbReference type="PaxDb" id="8022-A0A060XF20"/>
<name>A0A060XF20_ONCMY</name>